<reference evidence="2" key="1">
    <citation type="journal article" date="2023" name="Mol. Phylogenet. Evol.">
        <title>Genome-scale phylogeny and comparative genomics of the fungal order Sordariales.</title>
        <authorList>
            <person name="Hensen N."/>
            <person name="Bonometti L."/>
            <person name="Westerberg I."/>
            <person name="Brannstrom I.O."/>
            <person name="Guillou S."/>
            <person name="Cros-Aarteil S."/>
            <person name="Calhoun S."/>
            <person name="Haridas S."/>
            <person name="Kuo A."/>
            <person name="Mondo S."/>
            <person name="Pangilinan J."/>
            <person name="Riley R."/>
            <person name="LaButti K."/>
            <person name="Andreopoulos B."/>
            <person name="Lipzen A."/>
            <person name="Chen C."/>
            <person name="Yan M."/>
            <person name="Daum C."/>
            <person name="Ng V."/>
            <person name="Clum A."/>
            <person name="Steindorff A."/>
            <person name="Ohm R.A."/>
            <person name="Martin F."/>
            <person name="Silar P."/>
            <person name="Natvig D.O."/>
            <person name="Lalanne C."/>
            <person name="Gautier V."/>
            <person name="Ament-Velasquez S.L."/>
            <person name="Kruys A."/>
            <person name="Hutchinson M.I."/>
            <person name="Powell A.J."/>
            <person name="Barry K."/>
            <person name="Miller A.N."/>
            <person name="Grigoriev I.V."/>
            <person name="Debuchy R."/>
            <person name="Gladieux P."/>
            <person name="Hiltunen Thoren M."/>
            <person name="Johannesson H."/>
        </authorList>
    </citation>
    <scope>NUCLEOTIDE SEQUENCE</scope>
    <source>
        <strain evidence="2">CBS 333.67</strain>
    </source>
</reference>
<dbReference type="GeneID" id="87888467"/>
<protein>
    <submittedName>
        <fullName evidence="2">Uncharacterized protein</fullName>
    </submittedName>
</protein>
<dbReference type="Proteomes" id="UP001273166">
    <property type="component" value="Unassembled WGS sequence"/>
</dbReference>
<dbReference type="RefSeq" id="XP_062720598.1">
    <property type="nucleotide sequence ID" value="XM_062869638.1"/>
</dbReference>
<comment type="caution">
    <text evidence="2">The sequence shown here is derived from an EMBL/GenBank/DDBJ whole genome shotgun (WGS) entry which is preliminary data.</text>
</comment>
<gene>
    <name evidence="2" type="ORF">B0T15DRAFT_537686</name>
</gene>
<proteinExistence type="predicted"/>
<evidence type="ECO:0000256" key="1">
    <source>
        <dbReference type="SAM" id="SignalP"/>
    </source>
</evidence>
<sequence length="96" mass="10849">MCLLSGSLSLVDLLVALSAVASTCVLSEKGLALDYRYLPEYRMGGPGQGSQSRWRWRYPEPDGPLPGQLHSGWPIRFFYQPSLRELQLTQWTHRGV</sequence>
<keyword evidence="1" id="KW-0732">Signal</keyword>
<organism evidence="2 3">
    <name type="scientific">Chaetomium strumarium</name>
    <dbReference type="NCBI Taxonomy" id="1170767"/>
    <lineage>
        <taxon>Eukaryota</taxon>
        <taxon>Fungi</taxon>
        <taxon>Dikarya</taxon>
        <taxon>Ascomycota</taxon>
        <taxon>Pezizomycotina</taxon>
        <taxon>Sordariomycetes</taxon>
        <taxon>Sordariomycetidae</taxon>
        <taxon>Sordariales</taxon>
        <taxon>Chaetomiaceae</taxon>
        <taxon>Chaetomium</taxon>
    </lineage>
</organism>
<reference evidence="2" key="2">
    <citation type="submission" date="2023-06" db="EMBL/GenBank/DDBJ databases">
        <authorList>
            <consortium name="Lawrence Berkeley National Laboratory"/>
            <person name="Mondo S.J."/>
            <person name="Hensen N."/>
            <person name="Bonometti L."/>
            <person name="Westerberg I."/>
            <person name="Brannstrom I.O."/>
            <person name="Guillou S."/>
            <person name="Cros-Aarteil S."/>
            <person name="Calhoun S."/>
            <person name="Haridas S."/>
            <person name="Kuo A."/>
            <person name="Pangilinan J."/>
            <person name="Riley R."/>
            <person name="Labutti K."/>
            <person name="Andreopoulos B."/>
            <person name="Lipzen A."/>
            <person name="Chen C."/>
            <person name="Yanf M."/>
            <person name="Daum C."/>
            <person name="Ng V."/>
            <person name="Clum A."/>
            <person name="Steindorff A."/>
            <person name="Ohm R."/>
            <person name="Martin F."/>
            <person name="Silar P."/>
            <person name="Natvig D."/>
            <person name="Lalanne C."/>
            <person name="Gautier V."/>
            <person name="Ament-Velasquez S.L."/>
            <person name="Kruys A."/>
            <person name="Hutchinson M.I."/>
            <person name="Powell A.J."/>
            <person name="Barry K."/>
            <person name="Miller A.N."/>
            <person name="Grigoriev I.V."/>
            <person name="Debuchy R."/>
            <person name="Gladieux P."/>
            <person name="Thoren M.H."/>
            <person name="Johannesson H."/>
        </authorList>
    </citation>
    <scope>NUCLEOTIDE SEQUENCE</scope>
    <source>
        <strain evidence="2">CBS 333.67</strain>
    </source>
</reference>
<evidence type="ECO:0000313" key="3">
    <source>
        <dbReference type="Proteomes" id="UP001273166"/>
    </source>
</evidence>
<accession>A0AAJ0M0X4</accession>
<dbReference type="EMBL" id="JAUDZG010000005">
    <property type="protein sequence ID" value="KAK3304818.1"/>
    <property type="molecule type" value="Genomic_DNA"/>
</dbReference>
<dbReference type="AlphaFoldDB" id="A0AAJ0M0X4"/>
<keyword evidence="3" id="KW-1185">Reference proteome</keyword>
<feature type="chain" id="PRO_5042594825" evidence="1">
    <location>
        <begin position="23"/>
        <end position="96"/>
    </location>
</feature>
<evidence type="ECO:0000313" key="2">
    <source>
        <dbReference type="EMBL" id="KAK3304818.1"/>
    </source>
</evidence>
<name>A0AAJ0M0X4_9PEZI</name>
<feature type="signal peptide" evidence="1">
    <location>
        <begin position="1"/>
        <end position="22"/>
    </location>
</feature>